<dbReference type="PANTHER" id="PTHR16675">
    <property type="entry name" value="MHC CLASS I-RELATED"/>
    <property type="match status" value="1"/>
</dbReference>
<dbReference type="PANTHER" id="PTHR16675:SF268">
    <property type="entry name" value="UL16-BINDING PROTEIN 1"/>
    <property type="match status" value="1"/>
</dbReference>
<dbReference type="GO" id="GO:0002486">
    <property type="term" value="P:antigen processing and presentation of endogenous peptide antigen via MHC class I via ER pathway, TAP-independent"/>
    <property type="evidence" value="ECO:0007669"/>
    <property type="project" value="TreeGrafter"/>
</dbReference>
<name>A0A7E6DHE2_9CHIR</name>
<evidence type="ECO:0000256" key="1">
    <source>
        <dbReference type="ARBA" id="ARBA00023180"/>
    </source>
</evidence>
<dbReference type="InterPro" id="IPR037055">
    <property type="entry name" value="MHC_I-like_Ag-recog_sf"/>
</dbReference>
<keyword evidence="2" id="KW-0732">Signal</keyword>
<dbReference type="KEGG" id="pdic:118499954"/>
<reference evidence="4" key="1">
    <citation type="submission" date="2025-08" db="UniProtKB">
        <authorList>
            <consortium name="RefSeq"/>
        </authorList>
    </citation>
    <scope>IDENTIFICATION</scope>
    <source>
        <tissue evidence="4">Muscle</tissue>
    </source>
</reference>
<organism evidence="3 4">
    <name type="scientific">Phyllostomus discolor</name>
    <name type="common">pale spear-nosed bat</name>
    <dbReference type="NCBI Taxonomy" id="89673"/>
    <lineage>
        <taxon>Eukaryota</taxon>
        <taxon>Metazoa</taxon>
        <taxon>Chordata</taxon>
        <taxon>Craniata</taxon>
        <taxon>Vertebrata</taxon>
        <taxon>Euteleostomi</taxon>
        <taxon>Mammalia</taxon>
        <taxon>Eutheria</taxon>
        <taxon>Laurasiatheria</taxon>
        <taxon>Chiroptera</taxon>
        <taxon>Yangochiroptera</taxon>
        <taxon>Phyllostomidae</taxon>
        <taxon>Phyllostominae</taxon>
        <taxon>Phyllostomus</taxon>
    </lineage>
</organism>
<keyword evidence="3" id="KW-1185">Reference proteome</keyword>
<evidence type="ECO:0000313" key="4">
    <source>
        <dbReference type="RefSeq" id="XP_035878501.1"/>
    </source>
</evidence>
<sequence>MVWTVEKIPVLLLLLLPDPAAPRCVPSPCYKFIITPKPSPGQSWCEVQGQLIRDTFFSYTCSSQKVEPIGPLGMRLSATQAWNQLVEHWKDLVEELRKALLDNQQNISRNYHPLSLQGSMKCQQKSNGRPSAFWEFGFNGQMCLHFDSKDRRWTELKPECRPLKQTLHSARYLLFGISAGDCVNWVKEAEALGIKGPATVAATVEGWNLSAS</sequence>
<accession>A0A7E6DHE2</accession>
<dbReference type="GO" id="GO:0001916">
    <property type="term" value="P:positive regulation of T cell mediated cytotoxicity"/>
    <property type="evidence" value="ECO:0007669"/>
    <property type="project" value="TreeGrafter"/>
</dbReference>
<dbReference type="InterPro" id="IPR050208">
    <property type="entry name" value="MHC_class-I_related"/>
</dbReference>
<gene>
    <name evidence="4" type="primary">ULBP2</name>
</gene>
<dbReference type="Gene3D" id="3.30.500.10">
    <property type="entry name" value="MHC class I-like antigen recognition-like"/>
    <property type="match status" value="1"/>
</dbReference>
<dbReference type="GeneID" id="118499954"/>
<dbReference type="CTD" id="80328"/>
<evidence type="ECO:0000256" key="2">
    <source>
        <dbReference type="SAM" id="SignalP"/>
    </source>
</evidence>
<keyword evidence="1" id="KW-0325">Glycoprotein</keyword>
<dbReference type="RefSeq" id="XP_035878501.1">
    <property type="nucleotide sequence ID" value="XM_036022608.1"/>
</dbReference>
<dbReference type="GO" id="GO:0009897">
    <property type="term" value="C:external side of plasma membrane"/>
    <property type="evidence" value="ECO:0007669"/>
    <property type="project" value="TreeGrafter"/>
</dbReference>
<dbReference type="InterPro" id="IPR011162">
    <property type="entry name" value="MHC_I/II-like_Ag-recog"/>
</dbReference>
<dbReference type="AlphaFoldDB" id="A0A7E6DHE2"/>
<dbReference type="InParanoid" id="A0A7E6DHE2"/>
<dbReference type="SUPFAM" id="SSF54452">
    <property type="entry name" value="MHC antigen-recognition domain"/>
    <property type="match status" value="1"/>
</dbReference>
<proteinExistence type="predicted"/>
<dbReference type="GO" id="GO:0002476">
    <property type="term" value="P:antigen processing and presentation of endogenous peptide antigen via MHC class Ib"/>
    <property type="evidence" value="ECO:0007669"/>
    <property type="project" value="TreeGrafter"/>
</dbReference>
<protein>
    <submittedName>
        <fullName evidence="4">UL16-binding protein 2</fullName>
    </submittedName>
</protein>
<dbReference type="GO" id="GO:0006955">
    <property type="term" value="P:immune response"/>
    <property type="evidence" value="ECO:0007669"/>
    <property type="project" value="TreeGrafter"/>
</dbReference>
<evidence type="ECO:0000313" key="3">
    <source>
        <dbReference type="Proteomes" id="UP000504628"/>
    </source>
</evidence>
<dbReference type="Proteomes" id="UP000504628">
    <property type="component" value="Chromosome 4"/>
</dbReference>
<dbReference type="GO" id="GO:0005615">
    <property type="term" value="C:extracellular space"/>
    <property type="evidence" value="ECO:0007669"/>
    <property type="project" value="TreeGrafter"/>
</dbReference>
<feature type="signal peptide" evidence="2">
    <location>
        <begin position="1"/>
        <end position="22"/>
    </location>
</feature>
<feature type="chain" id="PRO_5029004640" evidence="2">
    <location>
        <begin position="23"/>
        <end position="212"/>
    </location>
</feature>
<dbReference type="OrthoDB" id="9836934at2759"/>